<evidence type="ECO:0000259" key="1">
    <source>
        <dbReference type="Pfam" id="PF13333"/>
    </source>
</evidence>
<dbReference type="AlphaFoldDB" id="A0A923MGA5"/>
<dbReference type="Proteomes" id="UP000620327">
    <property type="component" value="Unassembled WGS sequence"/>
</dbReference>
<name>A0A923MGA5_9FIRM</name>
<keyword evidence="3" id="KW-1185">Reference proteome</keyword>
<dbReference type="GO" id="GO:0015074">
    <property type="term" value="P:DNA integration"/>
    <property type="evidence" value="ECO:0007669"/>
    <property type="project" value="InterPro"/>
</dbReference>
<dbReference type="InterPro" id="IPR050900">
    <property type="entry name" value="Transposase_IS3/IS150/IS904"/>
</dbReference>
<sequence length="71" mass="8450">MSSVAHCIDNGPMEGFWGILKRERYYGRRFTCKRELVQMIETYIHYYNTRRVQRKLGVLTPMEKHELGLAA</sequence>
<reference evidence="2" key="1">
    <citation type="submission" date="2020-08" db="EMBL/GenBank/DDBJ databases">
        <title>Genome public.</title>
        <authorList>
            <person name="Liu C."/>
            <person name="Sun Q."/>
        </authorList>
    </citation>
    <scope>NUCLEOTIDE SEQUENCE</scope>
    <source>
        <strain evidence="2">BX15</strain>
    </source>
</reference>
<dbReference type="EMBL" id="JACOQI010000001">
    <property type="protein sequence ID" value="MBC5768909.1"/>
    <property type="molecule type" value="Genomic_DNA"/>
</dbReference>
<dbReference type="InterPro" id="IPR001584">
    <property type="entry name" value="Integrase_cat-core"/>
</dbReference>
<accession>A0A923MGA5</accession>
<evidence type="ECO:0000313" key="2">
    <source>
        <dbReference type="EMBL" id="MBC5768909.1"/>
    </source>
</evidence>
<feature type="domain" description="Integrase catalytic" evidence="1">
    <location>
        <begin position="14"/>
        <end position="63"/>
    </location>
</feature>
<protein>
    <submittedName>
        <fullName evidence="2">IS3 family transposase</fullName>
    </submittedName>
</protein>
<dbReference type="PANTHER" id="PTHR46889:SF4">
    <property type="entry name" value="TRANSPOSASE INSO FOR INSERTION SEQUENCE ELEMENT IS911B-RELATED"/>
    <property type="match status" value="1"/>
</dbReference>
<gene>
    <name evidence="2" type="ORF">H8Z83_00905</name>
</gene>
<dbReference type="RefSeq" id="WP_187013309.1">
    <property type="nucleotide sequence ID" value="NZ_JACOQI010000001.1"/>
</dbReference>
<dbReference type="PANTHER" id="PTHR46889">
    <property type="entry name" value="TRANSPOSASE INSF FOR INSERTION SEQUENCE IS3B-RELATED"/>
    <property type="match status" value="1"/>
</dbReference>
<proteinExistence type="predicted"/>
<evidence type="ECO:0000313" key="3">
    <source>
        <dbReference type="Proteomes" id="UP000620327"/>
    </source>
</evidence>
<dbReference type="InterPro" id="IPR012337">
    <property type="entry name" value="RNaseH-like_sf"/>
</dbReference>
<comment type="caution">
    <text evidence="2">The sequence shown here is derived from an EMBL/GenBank/DDBJ whole genome shotgun (WGS) entry which is preliminary data.</text>
</comment>
<dbReference type="SUPFAM" id="SSF53098">
    <property type="entry name" value="Ribonuclease H-like"/>
    <property type="match status" value="1"/>
</dbReference>
<dbReference type="Pfam" id="PF13333">
    <property type="entry name" value="rve_2"/>
    <property type="match status" value="1"/>
</dbReference>
<organism evidence="2 3">
    <name type="scientific">Dysosmobacter segnis</name>
    <dbReference type="NCBI Taxonomy" id="2763042"/>
    <lineage>
        <taxon>Bacteria</taxon>
        <taxon>Bacillati</taxon>
        <taxon>Bacillota</taxon>
        <taxon>Clostridia</taxon>
        <taxon>Eubacteriales</taxon>
        <taxon>Oscillospiraceae</taxon>
        <taxon>Dysosmobacter</taxon>
    </lineage>
</organism>